<gene>
    <name evidence="1" type="primary">PowCR01_000151700</name>
    <name evidence="1" type="ORF">POWCR01_000151700</name>
</gene>
<dbReference type="AlphaFoldDB" id="A0A1C3KIV2"/>
<evidence type="ECO:0000313" key="2">
    <source>
        <dbReference type="Proteomes" id="UP000243200"/>
    </source>
</evidence>
<organism evidence="1 2">
    <name type="scientific">Plasmodium ovale</name>
    <name type="common">malaria parasite P. ovale</name>
    <dbReference type="NCBI Taxonomy" id="36330"/>
    <lineage>
        <taxon>Eukaryota</taxon>
        <taxon>Sar</taxon>
        <taxon>Alveolata</taxon>
        <taxon>Apicomplexa</taxon>
        <taxon>Aconoidasida</taxon>
        <taxon>Haemosporida</taxon>
        <taxon>Plasmodiidae</taxon>
        <taxon>Plasmodium</taxon>
        <taxon>Plasmodium (Plasmodium)</taxon>
    </lineage>
</organism>
<sequence length="105" mass="12112">MNLVLQSILMFYNIIYFHHFNKLDSKIDKINCAKQSICVSLQTTHDPIDIAQYEYRHSTISTISSVLGIFLLLFFFTRNNLSDEVNKEILDDISEFSNTNSSNGI</sequence>
<accession>A0A1C3KIV2</accession>
<dbReference type="VEuPathDB" id="PlasmoDB:POWCR01_000151700"/>
<protein>
    <recommendedName>
        <fullName evidence="3">PIR protein</fullName>
    </recommendedName>
</protein>
<evidence type="ECO:0008006" key="3">
    <source>
        <dbReference type="Google" id="ProtNLM"/>
    </source>
</evidence>
<evidence type="ECO:0000313" key="1">
    <source>
        <dbReference type="EMBL" id="SBT73781.1"/>
    </source>
</evidence>
<dbReference type="Proteomes" id="UP000243200">
    <property type="component" value="Unassembled WGS sequence"/>
</dbReference>
<reference evidence="1 2" key="1">
    <citation type="submission" date="2016-06" db="EMBL/GenBank/DDBJ databases">
        <authorList>
            <consortium name="Pathogen Informatics"/>
        </authorList>
    </citation>
    <scope>NUCLEOTIDE SEQUENCE [LARGE SCALE GENOMIC DNA]</scope>
</reference>
<dbReference type="EMBL" id="FLRJ01000500">
    <property type="protein sequence ID" value="SBT73781.1"/>
    <property type="molecule type" value="Genomic_DNA"/>
</dbReference>
<proteinExistence type="predicted"/>
<name>A0A1C3KIV2_PLAOA</name>